<dbReference type="Proteomes" id="UP000033562">
    <property type="component" value="Unassembled WGS sequence"/>
</dbReference>
<accession>A0A0F3NNP7</accession>
<keyword evidence="2" id="KW-1185">Reference proteome</keyword>
<protein>
    <submittedName>
        <fullName evidence="1">Putative membrane protein</fullName>
    </submittedName>
</protein>
<proteinExistence type="predicted"/>
<gene>
    <name evidence="1" type="ORF">NLO413_1055</name>
</gene>
<reference evidence="1 2" key="1">
    <citation type="submission" date="2015-02" db="EMBL/GenBank/DDBJ databases">
        <title>Genome Sequencing of Rickettsiales.</title>
        <authorList>
            <person name="Daugherty S.C."/>
            <person name="Su Q."/>
            <person name="Abolude K."/>
            <person name="Beier-Sexton M."/>
            <person name="Carlyon J.A."/>
            <person name="Carter R."/>
            <person name="Day N.P."/>
            <person name="Dumler S.J."/>
            <person name="Dyachenko V."/>
            <person name="Godinez A."/>
            <person name="Kurtti T.J."/>
            <person name="Lichay M."/>
            <person name="Mullins K.E."/>
            <person name="Ott S."/>
            <person name="Pappas-Brown V."/>
            <person name="Paris D.H."/>
            <person name="Patel P."/>
            <person name="Richards A.L."/>
            <person name="Sadzewicz L."/>
            <person name="Sears K."/>
            <person name="Seidman D."/>
            <person name="Sengamalay N."/>
            <person name="Stenos J."/>
            <person name="Tallon L.J."/>
            <person name="Vincent G."/>
            <person name="Fraser C.M."/>
            <person name="Munderloh U."/>
            <person name="Dunning-Hotopp J.C."/>
        </authorList>
    </citation>
    <scope>NUCLEOTIDE SEQUENCE [LARGE SCALE GENOMIC DNA]</scope>
    <source>
        <strain evidence="1 2">RAC413</strain>
    </source>
</reference>
<evidence type="ECO:0000313" key="2">
    <source>
        <dbReference type="Proteomes" id="UP000033562"/>
    </source>
</evidence>
<organism evidence="1 2">
    <name type="scientific">Candidatus Neoehrlichia procyonis str. RAC413</name>
    <dbReference type="NCBI Taxonomy" id="1359163"/>
    <lineage>
        <taxon>Bacteria</taxon>
        <taxon>Pseudomonadati</taxon>
        <taxon>Pseudomonadota</taxon>
        <taxon>Alphaproteobacteria</taxon>
        <taxon>Rickettsiales</taxon>
        <taxon>Anaplasmataceae</taxon>
        <taxon>Candidatus Neoehrlichia</taxon>
    </lineage>
</organism>
<evidence type="ECO:0000313" key="1">
    <source>
        <dbReference type="EMBL" id="KJV69653.1"/>
    </source>
</evidence>
<sequence>MCKNFMKSVIAGELFATISIYMINGIDFSIINKFIDNLW</sequence>
<name>A0A0F3NNP7_9RICK</name>
<comment type="caution">
    <text evidence="1">The sequence shown here is derived from an EMBL/GenBank/DDBJ whole genome shotgun (WGS) entry which is preliminary data.</text>
</comment>
<dbReference type="EMBL" id="LANX01000001">
    <property type="protein sequence ID" value="KJV69653.1"/>
    <property type="molecule type" value="Genomic_DNA"/>
</dbReference>
<dbReference type="AlphaFoldDB" id="A0A0F3NNP7"/>